<reference evidence="1 2" key="1">
    <citation type="submission" date="2015-03" db="EMBL/GenBank/DDBJ databases">
        <authorList>
            <person name="Murphy D."/>
        </authorList>
    </citation>
    <scope>NUCLEOTIDE SEQUENCE [LARGE SCALE GENOMIC DNA]</scope>
    <source>
        <strain evidence="1 2">OL-4</strain>
    </source>
</reference>
<gene>
    <name evidence="1" type="ORF">2197</name>
</gene>
<keyword evidence="2" id="KW-1185">Reference proteome</keyword>
<accession>A0A0E4GBN3</accession>
<evidence type="ECO:0000313" key="1">
    <source>
        <dbReference type="EMBL" id="CFX91711.1"/>
    </source>
</evidence>
<protein>
    <submittedName>
        <fullName evidence="1">Uncharacterized</fullName>
    </submittedName>
</protein>
<dbReference type="AlphaFoldDB" id="A0A0E4GBN3"/>
<dbReference type="RefSeq" id="WP_046498813.1">
    <property type="nucleotide sequence ID" value="NZ_CGIH01000038.1"/>
</dbReference>
<dbReference type="Proteomes" id="UP000045545">
    <property type="component" value="Unassembled WGS sequence"/>
</dbReference>
<proteinExistence type="predicted"/>
<dbReference type="STRING" id="690567.2197"/>
<sequence length="404" mass="45230">MRIVKRIISILVIAGVFIATGPNIPVLAAVGTTAASAAPVQYDFYINGERVSLWAYEIEDDVYFKLRDLAMILNDTEKHFGVTWYDDGKERNGYNLQVKLSPQLSYTPVGGELSKVSQGIKVIAHMSSCDFHIDDTRIPMRAFTINHTNYISLSDIAINMSFTATLDKERHTAVVDTKVYDTGLYSLLLPDGWKAEGLNFTRSGDAVGSLFMRTYDPDHTIAQFEDNHRVTLSSDTLDGFDYPAAKALIRATQPAAANDDSHVDELHIYIMLADLRCAFDFSFDSAKVDAQTAMGIVKSFVPKETAIKYYKIASQWAKAVKERNGRAQYELLSAELQSEYYDYYEAVGWVTGVSSPWKESYVIHISDNRVVVFYEGRTSEGFAGYSMDILSFSEENGQLRISGR</sequence>
<organism evidence="1 2">
    <name type="scientific">Syntrophomonas zehnderi OL-4</name>
    <dbReference type="NCBI Taxonomy" id="690567"/>
    <lineage>
        <taxon>Bacteria</taxon>
        <taxon>Bacillati</taxon>
        <taxon>Bacillota</taxon>
        <taxon>Clostridia</taxon>
        <taxon>Eubacteriales</taxon>
        <taxon>Syntrophomonadaceae</taxon>
        <taxon>Syntrophomonas</taxon>
    </lineage>
</organism>
<name>A0A0E4GBN3_9FIRM</name>
<dbReference type="OrthoDB" id="1817428at2"/>
<dbReference type="EMBL" id="CGIH01000038">
    <property type="protein sequence ID" value="CFX91711.1"/>
    <property type="molecule type" value="Genomic_DNA"/>
</dbReference>
<evidence type="ECO:0000313" key="2">
    <source>
        <dbReference type="Proteomes" id="UP000045545"/>
    </source>
</evidence>